<name>A0A4U1CLS0_9SPHI</name>
<accession>A0A4U1CLS0</accession>
<evidence type="ECO:0000313" key="3">
    <source>
        <dbReference type="Proteomes" id="UP000307244"/>
    </source>
</evidence>
<reference evidence="2 3" key="1">
    <citation type="submission" date="2019-04" db="EMBL/GenBank/DDBJ databases">
        <title>Pedobacter sp. RP-3-15 sp. nov., isolated from Arctic soil.</title>
        <authorList>
            <person name="Dahal R.H."/>
            <person name="Kim D.-U."/>
        </authorList>
    </citation>
    <scope>NUCLEOTIDE SEQUENCE [LARGE SCALE GENOMIC DNA]</scope>
    <source>
        <strain evidence="2 3">RP-3-15</strain>
    </source>
</reference>
<dbReference type="GO" id="GO:0016491">
    <property type="term" value="F:oxidoreductase activity"/>
    <property type="evidence" value="ECO:0007669"/>
    <property type="project" value="UniProtKB-ARBA"/>
</dbReference>
<comment type="caution">
    <text evidence="2">The sequence shown here is derived from an EMBL/GenBank/DDBJ whole genome shotgun (WGS) entry which is preliminary data.</text>
</comment>
<gene>
    <name evidence="2" type="ORF">FA047_12550</name>
</gene>
<keyword evidence="3" id="KW-1185">Reference proteome</keyword>
<feature type="domain" description="Cysteine-rich" evidence="1">
    <location>
        <begin position="129"/>
        <end position="223"/>
    </location>
</feature>
<protein>
    <submittedName>
        <fullName evidence="2">(Fe-S)-binding protein</fullName>
    </submittedName>
</protein>
<evidence type="ECO:0000313" key="2">
    <source>
        <dbReference type="EMBL" id="TKC06150.1"/>
    </source>
</evidence>
<dbReference type="RefSeq" id="WP_136836409.1">
    <property type="nucleotide sequence ID" value="NZ_SWBQ01000003.1"/>
</dbReference>
<dbReference type="AlphaFoldDB" id="A0A4U1CLS0"/>
<feature type="domain" description="Cysteine-rich" evidence="1">
    <location>
        <begin position="3"/>
        <end position="84"/>
    </location>
</feature>
<dbReference type="Pfam" id="PF02754">
    <property type="entry name" value="CCG"/>
    <property type="match status" value="2"/>
</dbReference>
<sequence>MTVGLFIPCYIDQFYPNAAIATLNLLKKLGVDVVYPTKQTCCGQPMANSGFEHLTQGCNNLFIENFAEFDYIVSPSGSCVLHLKDHLNAKSSDNEAQAKSIRKKIYELTEFLTDVLKVDKLTASFPHKVGMHQSCHGQRGLMLAQMTELVAPAYSKPMHLLNMVQGLEIITLNRPDECCGFGGTFCVAEEAVSAKMGKDRVADHVHNGAEYITAADMSCLMHMEGILRRQKSNVKVIHIAEILNAQEF</sequence>
<dbReference type="Proteomes" id="UP000307244">
    <property type="component" value="Unassembled WGS sequence"/>
</dbReference>
<organism evidence="2 3">
    <name type="scientific">Pedobacter frigoris</name>
    <dbReference type="NCBI Taxonomy" id="2571272"/>
    <lineage>
        <taxon>Bacteria</taxon>
        <taxon>Pseudomonadati</taxon>
        <taxon>Bacteroidota</taxon>
        <taxon>Sphingobacteriia</taxon>
        <taxon>Sphingobacteriales</taxon>
        <taxon>Sphingobacteriaceae</taxon>
        <taxon>Pedobacter</taxon>
    </lineage>
</organism>
<dbReference type="OrthoDB" id="9770306at2"/>
<dbReference type="InterPro" id="IPR004017">
    <property type="entry name" value="Cys_rich_dom"/>
</dbReference>
<evidence type="ECO:0000259" key="1">
    <source>
        <dbReference type="Pfam" id="PF02754"/>
    </source>
</evidence>
<dbReference type="PANTHER" id="PTHR30296">
    <property type="entry name" value="UNCHARACTERIZED PROTEIN YKGE"/>
    <property type="match status" value="1"/>
</dbReference>
<dbReference type="EMBL" id="SWBQ01000003">
    <property type="protein sequence ID" value="TKC06150.1"/>
    <property type="molecule type" value="Genomic_DNA"/>
</dbReference>
<proteinExistence type="predicted"/>
<dbReference type="GO" id="GO:0005829">
    <property type="term" value="C:cytosol"/>
    <property type="evidence" value="ECO:0007669"/>
    <property type="project" value="TreeGrafter"/>
</dbReference>
<dbReference type="PANTHER" id="PTHR30296:SF0">
    <property type="entry name" value="LACTATE UTILIZATION PROTEIN A"/>
    <property type="match status" value="1"/>
</dbReference>